<sequence>MSLQKIQEDFINGLNDVYEASEAANIFELVIENLTGINLKLDRSVKFSPDGCLYQMLNDIKKRLQNNEPIQYILNEAWFYDIPFYVDKNVLIPRPETEELVDWIIKEQSNQQQLTILDVGCGSGCIPIILKENFPLLILFLVTSAKLP</sequence>
<dbReference type="SUPFAM" id="SSF53335">
    <property type="entry name" value="S-adenosyl-L-methionine-dependent methyltransferases"/>
    <property type="match status" value="1"/>
</dbReference>
<dbReference type="Proteomes" id="UP001202248">
    <property type="component" value="Unassembled WGS sequence"/>
</dbReference>
<evidence type="ECO:0000313" key="1">
    <source>
        <dbReference type="EMBL" id="MCH5597917.1"/>
    </source>
</evidence>
<evidence type="ECO:0008006" key="3">
    <source>
        <dbReference type="Google" id="ProtNLM"/>
    </source>
</evidence>
<dbReference type="PANTHER" id="PTHR18895">
    <property type="entry name" value="HEMK METHYLTRANSFERASE"/>
    <property type="match status" value="1"/>
</dbReference>
<dbReference type="InterPro" id="IPR029063">
    <property type="entry name" value="SAM-dependent_MTases_sf"/>
</dbReference>
<gene>
    <name evidence="1" type="ORF">MKP09_08380</name>
</gene>
<keyword evidence="2" id="KW-1185">Reference proteome</keyword>
<dbReference type="RefSeq" id="WP_240827269.1">
    <property type="nucleotide sequence ID" value="NZ_JAKWBL010000001.1"/>
</dbReference>
<evidence type="ECO:0000313" key="2">
    <source>
        <dbReference type="Proteomes" id="UP001202248"/>
    </source>
</evidence>
<reference evidence="1 2" key="1">
    <citation type="submission" date="2022-02" db="EMBL/GenBank/DDBJ databases">
        <authorList>
            <person name="Min J."/>
        </authorList>
    </citation>
    <scope>NUCLEOTIDE SEQUENCE [LARGE SCALE GENOMIC DNA]</scope>
    <source>
        <strain evidence="1 2">GR10-1</strain>
    </source>
</reference>
<dbReference type="Gene3D" id="3.40.50.150">
    <property type="entry name" value="Vaccinia Virus protein VP39"/>
    <property type="match status" value="1"/>
</dbReference>
<comment type="caution">
    <text evidence="1">The sequence shown here is derived from an EMBL/GenBank/DDBJ whole genome shotgun (WGS) entry which is preliminary data.</text>
</comment>
<name>A0ABS9SHT5_9BACT</name>
<organism evidence="1 2">
    <name type="scientific">Niabella ginsengisoli</name>
    <dbReference type="NCBI Taxonomy" id="522298"/>
    <lineage>
        <taxon>Bacteria</taxon>
        <taxon>Pseudomonadati</taxon>
        <taxon>Bacteroidota</taxon>
        <taxon>Chitinophagia</taxon>
        <taxon>Chitinophagales</taxon>
        <taxon>Chitinophagaceae</taxon>
        <taxon>Niabella</taxon>
    </lineage>
</organism>
<dbReference type="Gene3D" id="1.10.8.10">
    <property type="entry name" value="DNA helicase RuvA subunit, C-terminal domain"/>
    <property type="match status" value="1"/>
</dbReference>
<accession>A0ABS9SHT5</accession>
<dbReference type="EMBL" id="JAKWBL010000001">
    <property type="protein sequence ID" value="MCH5597917.1"/>
    <property type="molecule type" value="Genomic_DNA"/>
</dbReference>
<proteinExistence type="predicted"/>
<dbReference type="InterPro" id="IPR050320">
    <property type="entry name" value="N5-glutamine_MTase"/>
</dbReference>
<dbReference type="PANTHER" id="PTHR18895:SF74">
    <property type="entry name" value="MTRF1L RELEASE FACTOR GLUTAMINE METHYLTRANSFERASE"/>
    <property type="match status" value="1"/>
</dbReference>
<protein>
    <recommendedName>
        <fullName evidence="3">Release factor glutamine methyltransferase N-terminal domain-containing protein</fullName>
    </recommendedName>
</protein>